<evidence type="ECO:0000313" key="7">
    <source>
        <dbReference type="Proteomes" id="UP000826462"/>
    </source>
</evidence>
<organism evidence="6 7">
    <name type="scientific">Paraburkholderia edwinii</name>
    <dbReference type="NCBI Taxonomy" id="2861782"/>
    <lineage>
        <taxon>Bacteria</taxon>
        <taxon>Pseudomonadati</taxon>
        <taxon>Pseudomonadota</taxon>
        <taxon>Betaproteobacteria</taxon>
        <taxon>Burkholderiales</taxon>
        <taxon>Burkholderiaceae</taxon>
        <taxon>Paraburkholderia</taxon>
    </lineage>
</organism>
<accession>A0ABX8UWL7</accession>
<comment type="similarity">
    <text evidence="1">Belongs to the LysR transcriptional regulatory family.</text>
</comment>
<feature type="domain" description="HTH lysR-type" evidence="5">
    <location>
        <begin position="4"/>
        <end position="60"/>
    </location>
</feature>
<evidence type="ECO:0000256" key="4">
    <source>
        <dbReference type="ARBA" id="ARBA00023163"/>
    </source>
</evidence>
<dbReference type="Proteomes" id="UP000826462">
    <property type="component" value="Chromosome 2"/>
</dbReference>
<gene>
    <name evidence="6" type="ORF">KZJ38_32615</name>
</gene>
<dbReference type="PANTHER" id="PTHR30346:SF0">
    <property type="entry name" value="HCA OPERON TRANSCRIPTIONAL ACTIVATOR HCAR"/>
    <property type="match status" value="1"/>
</dbReference>
<dbReference type="RefSeq" id="WP_219801156.1">
    <property type="nucleotide sequence ID" value="NZ_CP080096.1"/>
</dbReference>
<name>A0ABX8UWL7_9BURK</name>
<dbReference type="EMBL" id="CP080096">
    <property type="protein sequence ID" value="QYD71727.1"/>
    <property type="molecule type" value="Genomic_DNA"/>
</dbReference>
<proteinExistence type="inferred from homology"/>
<protein>
    <submittedName>
        <fullName evidence="6">LysR family transcriptional regulator</fullName>
    </submittedName>
</protein>
<dbReference type="Pfam" id="PF00126">
    <property type="entry name" value="HTH_1"/>
    <property type="match status" value="1"/>
</dbReference>
<evidence type="ECO:0000313" key="6">
    <source>
        <dbReference type="EMBL" id="QYD71727.1"/>
    </source>
</evidence>
<keyword evidence="4" id="KW-0804">Transcription</keyword>
<keyword evidence="2" id="KW-0805">Transcription regulation</keyword>
<dbReference type="InterPro" id="IPR000847">
    <property type="entry name" value="LysR_HTH_N"/>
</dbReference>
<keyword evidence="3" id="KW-0238">DNA-binding</keyword>
<dbReference type="InterPro" id="IPR036388">
    <property type="entry name" value="WH-like_DNA-bd_sf"/>
</dbReference>
<evidence type="ECO:0000256" key="2">
    <source>
        <dbReference type="ARBA" id="ARBA00023015"/>
    </source>
</evidence>
<dbReference type="SUPFAM" id="SSF46785">
    <property type="entry name" value="Winged helix' DNA-binding domain"/>
    <property type="match status" value="1"/>
</dbReference>
<reference evidence="6 7" key="1">
    <citation type="submission" date="2021-07" db="EMBL/GenBank/DDBJ databases">
        <title>Paraburkholderia edwinii protects Aspergillus sp. from phenazines by acting as a toxin sponge.</title>
        <authorList>
            <person name="Dahlstrom K.M."/>
            <person name="Newman D.K."/>
        </authorList>
    </citation>
    <scope>NUCLEOTIDE SEQUENCE [LARGE SCALE GENOMIC DNA]</scope>
    <source>
        <strain evidence="6 7">Pe01</strain>
    </source>
</reference>
<dbReference type="Gene3D" id="1.10.10.10">
    <property type="entry name" value="Winged helix-like DNA-binding domain superfamily/Winged helix DNA-binding domain"/>
    <property type="match status" value="1"/>
</dbReference>
<evidence type="ECO:0000256" key="3">
    <source>
        <dbReference type="ARBA" id="ARBA00023125"/>
    </source>
</evidence>
<dbReference type="Gene3D" id="3.40.190.10">
    <property type="entry name" value="Periplasmic binding protein-like II"/>
    <property type="match status" value="1"/>
</dbReference>
<dbReference type="PANTHER" id="PTHR30346">
    <property type="entry name" value="TRANSCRIPTIONAL DUAL REGULATOR HCAR-RELATED"/>
    <property type="match status" value="1"/>
</dbReference>
<evidence type="ECO:0000259" key="5">
    <source>
        <dbReference type="PROSITE" id="PS50931"/>
    </source>
</evidence>
<dbReference type="PROSITE" id="PS50931">
    <property type="entry name" value="HTH_LYSR"/>
    <property type="match status" value="1"/>
</dbReference>
<dbReference type="InterPro" id="IPR036390">
    <property type="entry name" value="WH_DNA-bd_sf"/>
</dbReference>
<evidence type="ECO:0000256" key="1">
    <source>
        <dbReference type="ARBA" id="ARBA00009437"/>
    </source>
</evidence>
<dbReference type="PRINTS" id="PR00039">
    <property type="entry name" value="HTHLYSR"/>
</dbReference>
<sequence>MKNIDYQLRQFVKVASYKSLSEAAIALNVTQSALSKQLREIELAVGHRVFRRHGRGIELTKQGDALWRAVRAAYKLVDVTVGQIRSMHRGTPGKTLRVATLHGQSHAVAHELVVTVIGKRPEINLTMMEGSAADVCRLVETGIADVGFIEHAATIPDTLEISSTVAGHGDGFWFTQAERTPGAATGAEIPVTRISCLSSIGGSSDIVANSTISEDAADRTIGPNSREVAGTCRRFVAITRRIKRAA</sequence>
<keyword evidence="7" id="KW-1185">Reference proteome</keyword>